<organism evidence="2 3">
    <name type="scientific">Nocardioides soli</name>
    <dbReference type="NCBI Taxonomy" id="1036020"/>
    <lineage>
        <taxon>Bacteria</taxon>
        <taxon>Bacillati</taxon>
        <taxon>Actinomycetota</taxon>
        <taxon>Actinomycetes</taxon>
        <taxon>Propionibacteriales</taxon>
        <taxon>Nocardioidaceae</taxon>
        <taxon>Nocardioides</taxon>
    </lineage>
</organism>
<feature type="compositionally biased region" description="Low complexity" evidence="1">
    <location>
        <begin position="44"/>
        <end position="56"/>
    </location>
</feature>
<sequence length="673" mass="74116">MSDSTRNELGMDRKITRRDFMDGVALGVGAVAAGSLLGAAGSAPAQAAPAQPGAVSRRGGVYPPGRDGMRGQNQLDNFGHQLRAGTFWDNAGEPQATGETYDLVVVGGGISGLAAARIFQQQAGRKARILVLEALDDVGGHARRNDFSTTHRQLIGYGGSQSLDAPSSFAPVAKKLLDDVGIEPERFEKYFDKDFEDRHHLGSGVFLDKESWGADFLGRWHGTPDYRKVLAGSPVKAATRAKIEEIYNGKVDYLAGLTRAQKKNKLDRITYLEFLRDHAGADADALKYLQTVSNGNWGYGIDAIGGLDAWVEPFPGFRGTFQPYWDDKPDPRMAPTAHKLWYAEDEYIYHFPEGNAGVVYSLVRKLLPEALPGKGMQTITTNRIRYGRLDQSGNRVRIRLNAPAVRIKHVGDPGTATKVDVTYLEKGKLRVVRAANVVMACQNSLIPYLTDELGDAQREALFDSRRLALCYTTVEVRNWKAFKKAELAHVRYPTAYWQSIGLDFPVSMGRYQFPDKPKDRALLHVTSSFCKPGSGEHPQDQAAYGRRQLAGTTFDEMEFRLRDQLARTLGRFGFDPADDILSITVNRWAHGYAYEYARPWDKFWPAGPLPSHVARQRWGRVAIANTDSAPRAYVDAAIGMAARAVAELTGARLPKVANGVDGIDPRKLGSGGR</sequence>
<evidence type="ECO:0000256" key="1">
    <source>
        <dbReference type="SAM" id="MobiDB-lite"/>
    </source>
</evidence>
<dbReference type="SUPFAM" id="SSF51905">
    <property type="entry name" value="FAD/NAD(P)-binding domain"/>
    <property type="match status" value="1"/>
</dbReference>
<evidence type="ECO:0000313" key="2">
    <source>
        <dbReference type="EMBL" id="MBB3041453.1"/>
    </source>
</evidence>
<dbReference type="InterPro" id="IPR036188">
    <property type="entry name" value="FAD/NAD-bd_sf"/>
</dbReference>
<dbReference type="NCBIfam" id="TIGR01409">
    <property type="entry name" value="TAT_signal_seq"/>
    <property type="match status" value="1"/>
</dbReference>
<reference evidence="2 3" key="1">
    <citation type="submission" date="2020-08" db="EMBL/GenBank/DDBJ databases">
        <title>Sequencing the genomes of 1000 actinobacteria strains.</title>
        <authorList>
            <person name="Klenk H.-P."/>
        </authorList>
    </citation>
    <scope>NUCLEOTIDE SEQUENCE [LARGE SCALE GENOMIC DNA]</scope>
    <source>
        <strain evidence="2 3">DSM 105498</strain>
    </source>
</reference>
<dbReference type="PROSITE" id="PS51318">
    <property type="entry name" value="TAT"/>
    <property type="match status" value="1"/>
</dbReference>
<keyword evidence="2" id="KW-0560">Oxidoreductase</keyword>
<gene>
    <name evidence="2" type="ORF">FHU40_001254</name>
</gene>
<dbReference type="Gene3D" id="3.50.50.60">
    <property type="entry name" value="FAD/NAD(P)-binding domain"/>
    <property type="match status" value="1"/>
</dbReference>
<proteinExistence type="predicted"/>
<dbReference type="Proteomes" id="UP000589626">
    <property type="component" value="Unassembled WGS sequence"/>
</dbReference>
<evidence type="ECO:0000313" key="3">
    <source>
        <dbReference type="Proteomes" id="UP000589626"/>
    </source>
</evidence>
<name>A0A7W4VTF4_9ACTN</name>
<dbReference type="InterPro" id="IPR019546">
    <property type="entry name" value="TAT_signal_bac_arc"/>
</dbReference>
<protein>
    <submittedName>
        <fullName evidence="2">Spermidine dehydrogenase</fullName>
        <ecNumber evidence="2">1.5.99.6</ecNumber>
    </submittedName>
</protein>
<dbReference type="Pfam" id="PF13450">
    <property type="entry name" value="NAD_binding_8"/>
    <property type="match status" value="1"/>
</dbReference>
<accession>A0A7W4VTF4</accession>
<dbReference type="InterPro" id="IPR006311">
    <property type="entry name" value="TAT_signal"/>
</dbReference>
<dbReference type="EC" id="1.5.99.6" evidence="2"/>
<dbReference type="RefSeq" id="WP_183591352.1">
    <property type="nucleotide sequence ID" value="NZ_JACHWR010000001.1"/>
</dbReference>
<dbReference type="GO" id="GO:0050289">
    <property type="term" value="F:spermidine dehydrogenase activity"/>
    <property type="evidence" value="ECO:0007669"/>
    <property type="project" value="UniProtKB-EC"/>
</dbReference>
<comment type="caution">
    <text evidence="2">The sequence shown here is derived from an EMBL/GenBank/DDBJ whole genome shotgun (WGS) entry which is preliminary data.</text>
</comment>
<feature type="region of interest" description="Disordered" evidence="1">
    <location>
        <begin position="44"/>
        <end position="75"/>
    </location>
</feature>
<dbReference type="EMBL" id="JACHWR010000001">
    <property type="protein sequence ID" value="MBB3041453.1"/>
    <property type="molecule type" value="Genomic_DNA"/>
</dbReference>
<keyword evidence="3" id="KW-1185">Reference proteome</keyword>
<dbReference type="AlphaFoldDB" id="A0A7W4VTF4"/>